<name>A0ABU0JEZ7_9HYPH</name>
<accession>A0ABU0JEZ7</accession>
<evidence type="ECO:0000313" key="2">
    <source>
        <dbReference type="EMBL" id="MDQ0472857.1"/>
    </source>
</evidence>
<organism evidence="2 3">
    <name type="scientific">Labrys wisconsinensis</name>
    <dbReference type="NCBI Taxonomy" id="425677"/>
    <lineage>
        <taxon>Bacteria</taxon>
        <taxon>Pseudomonadati</taxon>
        <taxon>Pseudomonadota</taxon>
        <taxon>Alphaproteobacteria</taxon>
        <taxon>Hyphomicrobiales</taxon>
        <taxon>Xanthobacteraceae</taxon>
        <taxon>Labrys</taxon>
    </lineage>
</organism>
<reference evidence="2 3" key="1">
    <citation type="submission" date="2023-07" db="EMBL/GenBank/DDBJ databases">
        <title>Genomic Encyclopedia of Type Strains, Phase IV (KMG-IV): sequencing the most valuable type-strain genomes for metagenomic binning, comparative biology and taxonomic classification.</title>
        <authorList>
            <person name="Goeker M."/>
        </authorList>
    </citation>
    <scope>NUCLEOTIDE SEQUENCE [LARGE SCALE GENOMIC DNA]</scope>
    <source>
        <strain evidence="2 3">DSM 19619</strain>
    </source>
</reference>
<evidence type="ECO:0000313" key="3">
    <source>
        <dbReference type="Proteomes" id="UP001242480"/>
    </source>
</evidence>
<dbReference type="Gene3D" id="3.20.20.100">
    <property type="entry name" value="NADP-dependent oxidoreductase domain"/>
    <property type="match status" value="1"/>
</dbReference>
<comment type="caution">
    <text evidence="2">The sequence shown here is derived from an EMBL/GenBank/DDBJ whole genome shotgun (WGS) entry which is preliminary data.</text>
</comment>
<dbReference type="PANTHER" id="PTHR43147">
    <property type="entry name" value="PROTEIN TAS"/>
    <property type="match status" value="1"/>
</dbReference>
<dbReference type="CDD" id="cd19101">
    <property type="entry name" value="AKR_unchar"/>
    <property type="match status" value="1"/>
</dbReference>
<dbReference type="Pfam" id="PF00248">
    <property type="entry name" value="Aldo_ket_red"/>
    <property type="match status" value="1"/>
</dbReference>
<dbReference type="Proteomes" id="UP001242480">
    <property type="component" value="Unassembled WGS sequence"/>
</dbReference>
<dbReference type="SUPFAM" id="SSF51430">
    <property type="entry name" value="NAD(P)-linked oxidoreductase"/>
    <property type="match status" value="1"/>
</dbReference>
<dbReference type="PANTHER" id="PTHR43147:SF2">
    <property type="entry name" value="NADP-DEPENDENT OXIDOREDUCTASE DOMAIN-CONTAINING PROTEIN"/>
    <property type="match status" value="1"/>
</dbReference>
<sequence>MTVERIDLAPGYVISRVIRGGWQLAGGHGPIERATAVEDLLAAFDAGITTFDCADIYTGVEELYGAFRRRLADARGRGALERLRIHTKLVPDLAGLTTVTRASIEAIVDQSLQRLGLERLDLVQFHWWDYAVARDLEVAGWLDGIRRAGKIDRLGGTNFDTPHVAAMVAAGIPLLSLQVQYSLLDHRPEHGLVALAARHGIALLCYGSVAGGFLGERWLGVPEPKEPFENRSLTKYKLIIDDFGGWALFQALLTTLKHIASRHGADIATVAGRAVLDRPGVAAIIVGARNRAHVAANARIGAIRLTDEDRAEIAAVLDRRRGPEGDVYTLERDRHGRHGAIMKYNLNAEAS</sequence>
<dbReference type="InterPro" id="IPR023210">
    <property type="entry name" value="NADP_OxRdtase_dom"/>
</dbReference>
<dbReference type="EMBL" id="JAUSVX010000013">
    <property type="protein sequence ID" value="MDQ0472857.1"/>
    <property type="molecule type" value="Genomic_DNA"/>
</dbReference>
<evidence type="ECO:0000259" key="1">
    <source>
        <dbReference type="Pfam" id="PF00248"/>
    </source>
</evidence>
<dbReference type="InterPro" id="IPR036812">
    <property type="entry name" value="NAD(P)_OxRdtase_dom_sf"/>
</dbReference>
<proteinExistence type="predicted"/>
<feature type="domain" description="NADP-dependent oxidoreductase" evidence="1">
    <location>
        <begin position="17"/>
        <end position="317"/>
    </location>
</feature>
<gene>
    <name evidence="2" type="ORF">QO011_005887</name>
</gene>
<dbReference type="RefSeq" id="WP_307280290.1">
    <property type="nucleotide sequence ID" value="NZ_JAUSVX010000013.1"/>
</dbReference>
<protein>
    <submittedName>
        <fullName evidence="2">Aryl-alcohol dehydrogenase-like predicted oxidoreductase</fullName>
    </submittedName>
</protein>
<keyword evidence="3" id="KW-1185">Reference proteome</keyword>